<dbReference type="PANTHER" id="PTHR34310:SF5">
    <property type="entry name" value="DUF427 DOMAIN PROTEIN (AFU_ORTHOLOGUE AFUA_3G02220)"/>
    <property type="match status" value="1"/>
</dbReference>
<feature type="domain" description="DUF427" evidence="1">
    <location>
        <begin position="3"/>
        <end position="88"/>
    </location>
</feature>
<dbReference type="InterPro" id="IPR007361">
    <property type="entry name" value="DUF427"/>
</dbReference>
<keyword evidence="3" id="KW-1185">Reference proteome</keyword>
<protein>
    <recommendedName>
        <fullName evidence="1">DUF427 domain-containing protein</fullName>
    </recommendedName>
</protein>
<sequence length="94" mass="10742">MPRALWRGQVLAESDKVEIVEGNLYFPVETLKTEFFKDSKTTTVCPWKGTANYYDVVVDGEVNKDAAWFYREPKRAAANIAGHVAFWRGVEVEQ</sequence>
<proteinExistence type="predicted"/>
<evidence type="ECO:0000313" key="2">
    <source>
        <dbReference type="EMBL" id="GIL39531.1"/>
    </source>
</evidence>
<accession>A0A8S8XCF3</accession>
<dbReference type="Proteomes" id="UP000681075">
    <property type="component" value="Unassembled WGS sequence"/>
</dbReference>
<name>A0A8S8XCF3_9PROT</name>
<dbReference type="EMBL" id="BOPV01000001">
    <property type="protein sequence ID" value="GIL39531.1"/>
    <property type="molecule type" value="Genomic_DNA"/>
</dbReference>
<organism evidence="2 3">
    <name type="scientific">Roseiterribacter gracilis</name>
    <dbReference type="NCBI Taxonomy" id="2812848"/>
    <lineage>
        <taxon>Bacteria</taxon>
        <taxon>Pseudomonadati</taxon>
        <taxon>Pseudomonadota</taxon>
        <taxon>Alphaproteobacteria</taxon>
        <taxon>Rhodospirillales</taxon>
        <taxon>Roseiterribacteraceae</taxon>
        <taxon>Roseiterribacter</taxon>
    </lineage>
</organism>
<dbReference type="Pfam" id="PF04248">
    <property type="entry name" value="NTP_transf_9"/>
    <property type="match status" value="1"/>
</dbReference>
<dbReference type="PANTHER" id="PTHR34310">
    <property type="entry name" value="DUF427 DOMAIN PROTEIN (AFU_ORTHOLOGUE AFUA_3G02220)"/>
    <property type="match status" value="1"/>
</dbReference>
<dbReference type="Gene3D" id="2.170.150.40">
    <property type="entry name" value="Domain of unknown function (DUF427)"/>
    <property type="match status" value="1"/>
</dbReference>
<dbReference type="RefSeq" id="WP_420242634.1">
    <property type="nucleotide sequence ID" value="NZ_BOPV01000001.1"/>
</dbReference>
<comment type="caution">
    <text evidence="2">The sequence shown here is derived from an EMBL/GenBank/DDBJ whole genome shotgun (WGS) entry which is preliminary data.</text>
</comment>
<gene>
    <name evidence="2" type="ORF">TMPK1_17680</name>
</gene>
<reference evidence="2" key="1">
    <citation type="submission" date="2021-02" db="EMBL/GenBank/DDBJ databases">
        <title>Genome sequence of Rhodospirillales sp. strain TMPK1 isolated from soil.</title>
        <authorList>
            <person name="Nakai R."/>
            <person name="Kusada H."/>
            <person name="Tamaki H."/>
        </authorList>
    </citation>
    <scope>NUCLEOTIDE SEQUENCE</scope>
    <source>
        <strain evidence="2">TMPK1</strain>
    </source>
</reference>
<evidence type="ECO:0000259" key="1">
    <source>
        <dbReference type="Pfam" id="PF04248"/>
    </source>
</evidence>
<evidence type="ECO:0000313" key="3">
    <source>
        <dbReference type="Proteomes" id="UP000681075"/>
    </source>
</evidence>
<dbReference type="InterPro" id="IPR038694">
    <property type="entry name" value="DUF427_sf"/>
</dbReference>
<dbReference type="AlphaFoldDB" id="A0A8S8XCF3"/>